<accession>A0A161L6J1</accession>
<dbReference type="InterPro" id="IPR000415">
    <property type="entry name" value="Nitroreductase-like"/>
</dbReference>
<dbReference type="Proteomes" id="UP000076586">
    <property type="component" value="Unassembled WGS sequence"/>
</dbReference>
<dbReference type="InterPro" id="IPR029479">
    <property type="entry name" value="Nitroreductase"/>
</dbReference>
<protein>
    <recommendedName>
        <fullName evidence="6">Nitroreductase domain-containing protein</fullName>
    </recommendedName>
</protein>
<dbReference type="SUPFAM" id="SSF55469">
    <property type="entry name" value="FMN-dependent nitroreductase-like"/>
    <property type="match status" value="1"/>
</dbReference>
<gene>
    <name evidence="7" type="ORF">PJIAN_113</name>
</gene>
<dbReference type="STRING" id="681398.PJIAN_113"/>
<evidence type="ECO:0000256" key="5">
    <source>
        <dbReference type="PIRNR" id="PIRNR005426"/>
    </source>
</evidence>
<evidence type="ECO:0000313" key="8">
    <source>
        <dbReference type="Proteomes" id="UP000076586"/>
    </source>
</evidence>
<dbReference type="Pfam" id="PF00881">
    <property type="entry name" value="Nitroreductase"/>
    <property type="match status" value="1"/>
</dbReference>
<keyword evidence="5" id="KW-0521">NADP</keyword>
<organism evidence="7 8">
    <name type="scientific">Paludibacter jiangxiensis</name>
    <dbReference type="NCBI Taxonomy" id="681398"/>
    <lineage>
        <taxon>Bacteria</taxon>
        <taxon>Pseudomonadati</taxon>
        <taxon>Bacteroidota</taxon>
        <taxon>Bacteroidia</taxon>
        <taxon>Bacteroidales</taxon>
        <taxon>Paludibacteraceae</taxon>
        <taxon>Paludibacter</taxon>
    </lineage>
</organism>
<dbReference type="EMBL" id="BDCR01000001">
    <property type="protein sequence ID" value="GAT61434.1"/>
    <property type="molecule type" value="Genomic_DNA"/>
</dbReference>
<keyword evidence="3 5" id="KW-0288">FMN</keyword>
<sequence length="251" mass="28545">MQTIEEIFLNRTSVRRYERKPIESEKLEFIYKAIQNTPTSYNGQQFSVISITDQDLKVQLYELIGQKQIKTSAVFMVFCVDFYKLQQFAAATDTEFPRFQDTMDGFMVGVIDAALAMENAVIAAESLGLGSCCIGYTRTAAPAELAKILQLPEGVCVVCGLSIGYPSEKPDLKPKMPLSLVIHENHYRTDDIKPELLAYNEEVTAYNAVRAGDKTTNDWGKHILDYHQIAMKYNIEKYTWDQGFHLKKDKK</sequence>
<keyword evidence="2 5" id="KW-0285">Flavoprotein</keyword>
<comment type="caution">
    <text evidence="7">The sequence shown here is derived from an EMBL/GenBank/DDBJ whole genome shotgun (WGS) entry which is preliminary data.</text>
</comment>
<comment type="similarity">
    <text evidence="1 5">Belongs to the flavin oxidoreductase frp family.</text>
</comment>
<reference evidence="8" key="2">
    <citation type="journal article" date="2017" name="Genome Announc.">
        <title>Draft genome sequence of Paludibacter jiangxiensis NM7(T), a propionate-producing fermentative bacterium.</title>
        <authorList>
            <person name="Qiu Y.-L."/>
            <person name="Tourlousse D.M."/>
            <person name="Matsuura N."/>
            <person name="Ohashi A."/>
            <person name="Sekiguchi Y."/>
        </authorList>
    </citation>
    <scope>NUCLEOTIDE SEQUENCE [LARGE SCALE GENOMIC DNA]</scope>
    <source>
        <strain evidence="8">NM7</strain>
    </source>
</reference>
<keyword evidence="8" id="KW-1185">Reference proteome</keyword>
<dbReference type="Gene3D" id="3.40.109.10">
    <property type="entry name" value="NADH Oxidase"/>
    <property type="match status" value="1"/>
</dbReference>
<evidence type="ECO:0000256" key="3">
    <source>
        <dbReference type="ARBA" id="ARBA00022643"/>
    </source>
</evidence>
<dbReference type="AlphaFoldDB" id="A0A161L6J1"/>
<name>A0A161L6J1_9BACT</name>
<feature type="domain" description="Nitroreductase" evidence="6">
    <location>
        <begin position="10"/>
        <end position="165"/>
    </location>
</feature>
<proteinExistence type="inferred from homology"/>
<dbReference type="PANTHER" id="PTHR43425">
    <property type="entry name" value="OXYGEN-INSENSITIVE NADPH NITROREDUCTASE"/>
    <property type="match status" value="1"/>
</dbReference>
<evidence type="ECO:0000313" key="7">
    <source>
        <dbReference type="EMBL" id="GAT61434.1"/>
    </source>
</evidence>
<dbReference type="PANTHER" id="PTHR43425:SF2">
    <property type="entry name" value="OXYGEN-INSENSITIVE NADPH NITROREDUCTASE"/>
    <property type="match status" value="1"/>
</dbReference>
<dbReference type="PIRSF" id="PIRSF005426">
    <property type="entry name" value="Frp"/>
    <property type="match status" value="1"/>
</dbReference>
<evidence type="ECO:0000259" key="6">
    <source>
        <dbReference type="Pfam" id="PF00881"/>
    </source>
</evidence>
<evidence type="ECO:0000256" key="4">
    <source>
        <dbReference type="ARBA" id="ARBA00023002"/>
    </source>
</evidence>
<dbReference type="RefSeq" id="WP_068700999.1">
    <property type="nucleotide sequence ID" value="NZ_BDCR01000001.1"/>
</dbReference>
<dbReference type="InterPro" id="IPR016446">
    <property type="entry name" value="Flavin_OxRdtase_Frp"/>
</dbReference>
<evidence type="ECO:0000256" key="1">
    <source>
        <dbReference type="ARBA" id="ARBA00008366"/>
    </source>
</evidence>
<dbReference type="GO" id="GO:0016491">
    <property type="term" value="F:oxidoreductase activity"/>
    <property type="evidence" value="ECO:0007669"/>
    <property type="project" value="UniProtKB-UniRule"/>
</dbReference>
<evidence type="ECO:0000256" key="2">
    <source>
        <dbReference type="ARBA" id="ARBA00022630"/>
    </source>
</evidence>
<dbReference type="OrthoDB" id="9809288at2"/>
<reference evidence="8" key="1">
    <citation type="submission" date="2016-04" db="EMBL/GenBank/DDBJ databases">
        <title>Draft genome sequence of Paludibacter jiangxiensis strain NM7.</title>
        <authorList>
            <person name="Qiu Y."/>
            <person name="Matsuura N."/>
            <person name="Ohashi A."/>
            <person name="Tourlousse M.D."/>
            <person name="Sekiguchi Y."/>
        </authorList>
    </citation>
    <scope>NUCLEOTIDE SEQUENCE [LARGE SCALE GENOMIC DNA]</scope>
    <source>
        <strain evidence="8">NM7</strain>
    </source>
</reference>
<keyword evidence="4 5" id="KW-0560">Oxidoreductase</keyword>